<comment type="similarity">
    <text evidence="5">Belongs to the methyl-accepting chemotaxis (MCP) protein family.</text>
</comment>
<feature type="domain" description="HAMP" evidence="9">
    <location>
        <begin position="205"/>
        <end position="258"/>
    </location>
</feature>
<keyword evidence="7" id="KW-1133">Transmembrane helix</keyword>
<organism evidence="10 11">
    <name type="scientific">Cohnella hongkongensis</name>
    <dbReference type="NCBI Taxonomy" id="178337"/>
    <lineage>
        <taxon>Bacteria</taxon>
        <taxon>Bacillati</taxon>
        <taxon>Bacillota</taxon>
        <taxon>Bacilli</taxon>
        <taxon>Bacillales</taxon>
        <taxon>Paenibacillaceae</taxon>
        <taxon>Cohnella</taxon>
    </lineage>
</organism>
<dbReference type="InterPro" id="IPR003660">
    <property type="entry name" value="HAMP_dom"/>
</dbReference>
<name>A0ABV9FB19_9BACL</name>
<proteinExistence type="inferred from homology"/>
<evidence type="ECO:0000313" key="10">
    <source>
        <dbReference type="EMBL" id="MFC4598010.1"/>
    </source>
</evidence>
<gene>
    <name evidence="10" type="ORF">ACFO3S_07125</name>
</gene>
<dbReference type="SMART" id="SM00304">
    <property type="entry name" value="HAMP"/>
    <property type="match status" value="1"/>
</dbReference>
<evidence type="ECO:0000256" key="1">
    <source>
        <dbReference type="ARBA" id="ARBA00004236"/>
    </source>
</evidence>
<keyword evidence="11" id="KW-1185">Reference proteome</keyword>
<feature type="transmembrane region" description="Helical" evidence="7">
    <location>
        <begin position="184"/>
        <end position="204"/>
    </location>
</feature>
<dbReference type="RefSeq" id="WP_378093799.1">
    <property type="nucleotide sequence ID" value="NZ_JBHSEP010000003.1"/>
</dbReference>
<evidence type="ECO:0000313" key="11">
    <source>
        <dbReference type="Proteomes" id="UP001596028"/>
    </source>
</evidence>
<dbReference type="InterPro" id="IPR004089">
    <property type="entry name" value="MCPsignal_dom"/>
</dbReference>
<dbReference type="Gene3D" id="6.10.340.10">
    <property type="match status" value="1"/>
</dbReference>
<sequence length="563" mass="60830">MRTVRTKLLGAFAILMVFVFGLAFTGLTQIKKVSSFTDEVSDYWLVGIEKIMSINLNIERYLTNYYQTTTAETQQQAMELTEARNQLVSAIDADIQNYGQTLANEQDASYYETLVQEWEQFQKELAKMAIPNATEAELVAATADAFESLSRLKAAVDALVDFNQAGAERSQEESAEIYRSTSTLLFILGAVVLLVVAALAWVLIANLTKPLKATTAVMNRISAGDLKVDLLRVDRKDEFGDMMESVNKTLLALRQSVQQMQEASTSVATASAQLYASSGQNSEAARHVSESINEVAAGSEEQANTAVECGRVMDEMAVGVQRIAETTGEVSDLSQQAARQANNGSLKMVELTGRIQRLSETVEQAGLTIMKLEEQSTQISEISGLIGELAYRTNLLALNAGIEAARAGEHGKGFAVVAGEVRKLAAQSDESSKGIIERIEAIQKDTLAAAEAMKLSLQEVQEGVIAVELAEQSFKEIVASTGEVSTRVQEAAASAEQLAASSEEVAASVSNMGHIARQTAGMSQQVAATTEEQLASSEEMTRSSQMLSDIAKDLQKLVRKFTL</sequence>
<evidence type="ECO:0000256" key="2">
    <source>
        <dbReference type="ARBA" id="ARBA00022475"/>
    </source>
</evidence>
<evidence type="ECO:0000256" key="3">
    <source>
        <dbReference type="ARBA" id="ARBA00023136"/>
    </source>
</evidence>
<dbReference type="InterPro" id="IPR024478">
    <property type="entry name" value="HlyB_4HB_MCP"/>
</dbReference>
<evidence type="ECO:0000256" key="5">
    <source>
        <dbReference type="ARBA" id="ARBA00029447"/>
    </source>
</evidence>
<protein>
    <submittedName>
        <fullName evidence="10">Methyl-accepting chemotaxis protein</fullName>
    </submittedName>
</protein>
<comment type="subcellular location">
    <subcellularLocation>
        <location evidence="1">Cell membrane</location>
    </subcellularLocation>
</comment>
<dbReference type="Gene3D" id="1.10.287.950">
    <property type="entry name" value="Methyl-accepting chemotaxis protein"/>
    <property type="match status" value="1"/>
</dbReference>
<dbReference type="PROSITE" id="PS50885">
    <property type="entry name" value="HAMP"/>
    <property type="match status" value="1"/>
</dbReference>
<dbReference type="PROSITE" id="PS50111">
    <property type="entry name" value="CHEMOTAXIS_TRANSDUC_2"/>
    <property type="match status" value="1"/>
</dbReference>
<evidence type="ECO:0000256" key="7">
    <source>
        <dbReference type="SAM" id="Phobius"/>
    </source>
</evidence>
<dbReference type="PANTHER" id="PTHR32089">
    <property type="entry name" value="METHYL-ACCEPTING CHEMOTAXIS PROTEIN MCPB"/>
    <property type="match status" value="1"/>
</dbReference>
<dbReference type="Pfam" id="PF00672">
    <property type="entry name" value="HAMP"/>
    <property type="match status" value="1"/>
</dbReference>
<keyword evidence="7" id="KW-0812">Transmembrane</keyword>
<feature type="domain" description="Methyl-accepting transducer" evidence="8">
    <location>
        <begin position="277"/>
        <end position="513"/>
    </location>
</feature>
<dbReference type="SMART" id="SM00283">
    <property type="entry name" value="MA"/>
    <property type="match status" value="1"/>
</dbReference>
<dbReference type="CDD" id="cd06225">
    <property type="entry name" value="HAMP"/>
    <property type="match status" value="1"/>
</dbReference>
<dbReference type="SUPFAM" id="SSF58104">
    <property type="entry name" value="Methyl-accepting chemotaxis protein (MCP) signaling domain"/>
    <property type="match status" value="1"/>
</dbReference>
<keyword evidence="2" id="KW-1003">Cell membrane</keyword>
<evidence type="ECO:0000259" key="8">
    <source>
        <dbReference type="PROSITE" id="PS50111"/>
    </source>
</evidence>
<evidence type="ECO:0000256" key="4">
    <source>
        <dbReference type="ARBA" id="ARBA00023224"/>
    </source>
</evidence>
<reference evidence="11" key="1">
    <citation type="journal article" date="2019" name="Int. J. Syst. Evol. Microbiol.">
        <title>The Global Catalogue of Microorganisms (GCM) 10K type strain sequencing project: providing services to taxonomists for standard genome sequencing and annotation.</title>
        <authorList>
            <consortium name="The Broad Institute Genomics Platform"/>
            <consortium name="The Broad Institute Genome Sequencing Center for Infectious Disease"/>
            <person name="Wu L."/>
            <person name="Ma J."/>
        </authorList>
    </citation>
    <scope>NUCLEOTIDE SEQUENCE [LARGE SCALE GENOMIC DNA]</scope>
    <source>
        <strain evidence="11">CCUG 49571</strain>
    </source>
</reference>
<keyword evidence="3 7" id="KW-0472">Membrane</keyword>
<dbReference type="Pfam" id="PF00015">
    <property type="entry name" value="MCPsignal"/>
    <property type="match status" value="1"/>
</dbReference>
<keyword evidence="4 6" id="KW-0807">Transducer</keyword>
<comment type="caution">
    <text evidence="10">The sequence shown here is derived from an EMBL/GenBank/DDBJ whole genome shotgun (WGS) entry which is preliminary data.</text>
</comment>
<dbReference type="Pfam" id="PF12729">
    <property type="entry name" value="4HB_MCP_1"/>
    <property type="match status" value="1"/>
</dbReference>
<dbReference type="EMBL" id="JBHSEP010000003">
    <property type="protein sequence ID" value="MFC4598010.1"/>
    <property type="molecule type" value="Genomic_DNA"/>
</dbReference>
<evidence type="ECO:0000256" key="6">
    <source>
        <dbReference type="PROSITE-ProRule" id="PRU00284"/>
    </source>
</evidence>
<accession>A0ABV9FB19</accession>
<evidence type="ECO:0000259" key="9">
    <source>
        <dbReference type="PROSITE" id="PS50885"/>
    </source>
</evidence>
<dbReference type="PANTHER" id="PTHR32089:SF112">
    <property type="entry name" value="LYSOZYME-LIKE PROTEIN-RELATED"/>
    <property type="match status" value="1"/>
</dbReference>
<dbReference type="Proteomes" id="UP001596028">
    <property type="component" value="Unassembled WGS sequence"/>
</dbReference>